<name>A0A090G4W0_MESPL</name>
<organism evidence="2 3">
    <name type="scientific">Mesorhizobium plurifarium</name>
    <dbReference type="NCBI Taxonomy" id="69974"/>
    <lineage>
        <taxon>Bacteria</taxon>
        <taxon>Pseudomonadati</taxon>
        <taxon>Pseudomonadota</taxon>
        <taxon>Alphaproteobacteria</taxon>
        <taxon>Hyphomicrobiales</taxon>
        <taxon>Phyllobacteriaceae</taxon>
        <taxon>Mesorhizobium</taxon>
    </lineage>
</organism>
<accession>A0A090G4W0</accession>
<sequence>MDDHRCARQGHHGDDLQHQGRRQLPARHVRDRLHGEQRIEHENALKPLTWRAVSSFVILGRSDAKRSGDPRIHAVALAEERCGAKGHRPVPAFGAEVCTVAALARHGMDSRVCARRFAPCSALERRG</sequence>
<evidence type="ECO:0000256" key="1">
    <source>
        <dbReference type="SAM" id="MobiDB-lite"/>
    </source>
</evidence>
<evidence type="ECO:0000313" key="3">
    <source>
        <dbReference type="Proteomes" id="UP000046122"/>
    </source>
</evidence>
<feature type="region of interest" description="Disordered" evidence="1">
    <location>
        <begin position="1"/>
        <end position="24"/>
    </location>
</feature>
<dbReference type="EMBL" id="CCNE01000007">
    <property type="protein sequence ID" value="CDX52411.1"/>
    <property type="molecule type" value="Genomic_DNA"/>
</dbReference>
<protein>
    <submittedName>
        <fullName evidence="2">Uncharacterized protein</fullName>
    </submittedName>
</protein>
<evidence type="ECO:0000313" key="2">
    <source>
        <dbReference type="EMBL" id="CDX52411.1"/>
    </source>
</evidence>
<feature type="compositionally biased region" description="Basic and acidic residues" evidence="1">
    <location>
        <begin position="1"/>
        <end position="18"/>
    </location>
</feature>
<proteinExistence type="predicted"/>
<dbReference type="Proteomes" id="UP000046122">
    <property type="component" value="Unassembled WGS sequence"/>
</dbReference>
<dbReference type="AlphaFoldDB" id="A0A090G4W0"/>
<gene>
    <name evidence="2" type="ORF">MPL3365_150131</name>
</gene>
<reference evidence="2 3" key="1">
    <citation type="submission" date="2014-08" db="EMBL/GenBank/DDBJ databases">
        <authorList>
            <person name="Moulin Lionel"/>
        </authorList>
    </citation>
    <scope>NUCLEOTIDE SEQUENCE [LARGE SCALE GENOMIC DNA]</scope>
</reference>